<keyword evidence="4 6" id="KW-1133">Transmembrane helix</keyword>
<evidence type="ECO:0000313" key="9">
    <source>
        <dbReference type="Proteomes" id="UP000249016"/>
    </source>
</evidence>
<protein>
    <submittedName>
        <fullName evidence="8">Citrate transporter</fullName>
    </submittedName>
</protein>
<feature type="transmembrane region" description="Helical" evidence="6">
    <location>
        <begin position="373"/>
        <end position="396"/>
    </location>
</feature>
<proteinExistence type="predicted"/>
<dbReference type="OrthoDB" id="5329450at2"/>
<evidence type="ECO:0000313" key="8">
    <source>
        <dbReference type="EMBL" id="RAI76528.1"/>
    </source>
</evidence>
<feature type="transmembrane region" description="Helical" evidence="6">
    <location>
        <begin position="178"/>
        <end position="196"/>
    </location>
</feature>
<keyword evidence="2" id="KW-0813">Transport</keyword>
<dbReference type="Proteomes" id="UP000249016">
    <property type="component" value="Unassembled WGS sequence"/>
</dbReference>
<dbReference type="RefSeq" id="WP_111346276.1">
    <property type="nucleotide sequence ID" value="NZ_QLII01000001.1"/>
</dbReference>
<dbReference type="GO" id="GO:0005886">
    <property type="term" value="C:plasma membrane"/>
    <property type="evidence" value="ECO:0007669"/>
    <property type="project" value="TreeGrafter"/>
</dbReference>
<feature type="transmembrane region" description="Helical" evidence="6">
    <location>
        <begin position="408"/>
        <end position="429"/>
    </location>
</feature>
<dbReference type="GO" id="GO:0015137">
    <property type="term" value="F:citrate transmembrane transporter activity"/>
    <property type="evidence" value="ECO:0007669"/>
    <property type="project" value="InterPro"/>
</dbReference>
<evidence type="ECO:0000256" key="5">
    <source>
        <dbReference type="ARBA" id="ARBA00023136"/>
    </source>
</evidence>
<dbReference type="InterPro" id="IPR004680">
    <property type="entry name" value="Cit_transptr-like_dom"/>
</dbReference>
<organism evidence="8 9">
    <name type="scientific">Spirosoma telluris</name>
    <dbReference type="NCBI Taxonomy" id="2183553"/>
    <lineage>
        <taxon>Bacteria</taxon>
        <taxon>Pseudomonadati</taxon>
        <taxon>Bacteroidota</taxon>
        <taxon>Cytophagia</taxon>
        <taxon>Cytophagales</taxon>
        <taxon>Cytophagaceae</taxon>
        <taxon>Spirosoma</taxon>
    </lineage>
</organism>
<accession>A0A327NUP1</accession>
<evidence type="ECO:0000256" key="2">
    <source>
        <dbReference type="ARBA" id="ARBA00022448"/>
    </source>
</evidence>
<keyword evidence="5 6" id="KW-0472">Membrane</keyword>
<feature type="transmembrane region" description="Helical" evidence="6">
    <location>
        <begin position="138"/>
        <end position="158"/>
    </location>
</feature>
<dbReference type="InterPro" id="IPR003474">
    <property type="entry name" value="Glcn_transporter"/>
</dbReference>
<feature type="transmembrane region" description="Helical" evidence="6">
    <location>
        <begin position="62"/>
        <end position="91"/>
    </location>
</feature>
<feature type="transmembrane region" description="Helical" evidence="6">
    <location>
        <begin position="251"/>
        <end position="270"/>
    </location>
</feature>
<evidence type="ECO:0000256" key="1">
    <source>
        <dbReference type="ARBA" id="ARBA00004141"/>
    </source>
</evidence>
<dbReference type="AlphaFoldDB" id="A0A327NUP1"/>
<feature type="transmembrane region" description="Helical" evidence="6">
    <location>
        <begin position="229"/>
        <end position="245"/>
    </location>
</feature>
<sequence length="431" mass="46577">MLSLLGFATIGIFLVLIITKRLSVITALVLVPVIMGFVAGFSPKELGEMILAGIKQVAPTGILLMFAVLYFATMLDAGLFDPIIVGIIRFVKGDPLKVIVGTAILTMIVHLDGDGTATFMIVMSAFLPIYKQLNINRLMLPGIVSLSVGPMHLVPWSGTSARAISTLKTDATQLFNPNIPAIMAGICWVLFVAYWFGLKERKRLGVVDLHYAHHENLTEQQKQLRRPKLIWINALLTIGLIVTLMKGWVPASALFIVAAVIALLINYPKLPDQQKVLKSHGNNIFMVSSMIFAAGVFSGILTGSKMIDAMATSLVSLIPEQHAAWLPTLTAITSMPASLLFTPDAYYFGVVPILSQTATQFGIDPLEIGRAALLGQMTVGFPVSPLTASTFLLVGLAEVDLGDHQKFILKWAFGTTLVMTLVALLTGSIHL</sequence>
<dbReference type="PANTHER" id="PTHR30354:SF26">
    <property type="entry name" value="TRANSPORTER, PUTATIVE-RELATED"/>
    <property type="match status" value="1"/>
</dbReference>
<evidence type="ECO:0000256" key="4">
    <source>
        <dbReference type="ARBA" id="ARBA00022989"/>
    </source>
</evidence>
<dbReference type="GO" id="GO:0015128">
    <property type="term" value="F:gluconate transmembrane transporter activity"/>
    <property type="evidence" value="ECO:0007669"/>
    <property type="project" value="InterPro"/>
</dbReference>
<dbReference type="Pfam" id="PF03600">
    <property type="entry name" value="CitMHS"/>
    <property type="match status" value="1"/>
</dbReference>
<feature type="transmembrane region" description="Helical" evidence="6">
    <location>
        <begin position="12"/>
        <end position="41"/>
    </location>
</feature>
<name>A0A327NUP1_9BACT</name>
<reference evidence="8 9" key="1">
    <citation type="submission" date="2018-06" db="EMBL/GenBank/DDBJ databases">
        <title>Spirosoma sp. HMF3257 Genome sequencing and assembly.</title>
        <authorList>
            <person name="Kang H."/>
            <person name="Cha I."/>
            <person name="Kim H."/>
            <person name="Kang J."/>
            <person name="Joh K."/>
        </authorList>
    </citation>
    <scope>NUCLEOTIDE SEQUENCE [LARGE SCALE GENOMIC DNA]</scope>
    <source>
        <strain evidence="8 9">HMF3257</strain>
    </source>
</reference>
<dbReference type="NCBIfam" id="TIGR00784">
    <property type="entry name" value="citMHS"/>
    <property type="match status" value="1"/>
</dbReference>
<evidence type="ECO:0000259" key="7">
    <source>
        <dbReference type="Pfam" id="PF03600"/>
    </source>
</evidence>
<dbReference type="InterPro" id="IPR014738">
    <property type="entry name" value="Citrate_transporter"/>
</dbReference>
<feature type="transmembrane region" description="Helical" evidence="6">
    <location>
        <begin position="103"/>
        <end position="126"/>
    </location>
</feature>
<gene>
    <name evidence="8" type="ORF">HMF3257_24480</name>
</gene>
<evidence type="ECO:0000256" key="3">
    <source>
        <dbReference type="ARBA" id="ARBA00022692"/>
    </source>
</evidence>
<evidence type="ECO:0000256" key="6">
    <source>
        <dbReference type="SAM" id="Phobius"/>
    </source>
</evidence>
<keyword evidence="9" id="KW-1185">Reference proteome</keyword>
<comment type="caution">
    <text evidence="8">The sequence shown here is derived from an EMBL/GenBank/DDBJ whole genome shotgun (WGS) entry which is preliminary data.</text>
</comment>
<feature type="transmembrane region" description="Helical" evidence="6">
    <location>
        <begin position="282"/>
        <end position="301"/>
    </location>
</feature>
<keyword evidence="3 6" id="KW-0812">Transmembrane</keyword>
<comment type="subcellular location">
    <subcellularLocation>
        <location evidence="1">Membrane</location>
        <topology evidence="1">Multi-pass membrane protein</topology>
    </subcellularLocation>
</comment>
<dbReference type="PANTHER" id="PTHR30354">
    <property type="entry name" value="GNT FAMILY GLUCONATE TRANSPORTER"/>
    <property type="match status" value="1"/>
</dbReference>
<feature type="domain" description="Citrate transporter-like" evidence="7">
    <location>
        <begin position="14"/>
        <end position="375"/>
    </location>
</feature>
<dbReference type="EMBL" id="QLII01000001">
    <property type="protein sequence ID" value="RAI76528.1"/>
    <property type="molecule type" value="Genomic_DNA"/>
</dbReference>